<keyword evidence="2" id="KW-1133">Transmembrane helix</keyword>
<comment type="caution">
    <text evidence="3">The sequence shown here is derived from an EMBL/GenBank/DDBJ whole genome shotgun (WGS) entry which is preliminary data.</text>
</comment>
<reference evidence="3 4" key="1">
    <citation type="submission" date="2023-05" db="EMBL/GenBank/DDBJ databases">
        <title>Streptantibioticus silvisoli sp. nov., acidotolerant actinomycetes 1 from pine litter.</title>
        <authorList>
            <person name="Swiecimska M."/>
            <person name="Golinska P."/>
            <person name="Sangal V."/>
            <person name="Wachnowicz B."/>
            <person name="Goodfellow M."/>
        </authorList>
    </citation>
    <scope>NUCLEOTIDE SEQUENCE [LARGE SCALE GENOMIC DNA]</scope>
    <source>
        <strain evidence="3 4">DSM 42109</strain>
    </source>
</reference>
<keyword evidence="2" id="KW-0812">Transmembrane</keyword>
<feature type="transmembrane region" description="Helical" evidence="2">
    <location>
        <begin position="95"/>
        <end position="118"/>
    </location>
</feature>
<gene>
    <name evidence="3" type="ORF">NMN56_017720</name>
</gene>
<feature type="transmembrane region" description="Helical" evidence="2">
    <location>
        <begin position="480"/>
        <end position="502"/>
    </location>
</feature>
<sequence>MGQPVVAAPRSPAGLFLARTVKGDWAGAARVAVWPLGLLFVAACALGIYSNEDMDDLEIGWGTRMRVALAGLLQGVGGGFGVVSDGSVDIAGDRVAGVASLSWVPLLATLAWVAALALAARGARGRLRETGPSAGFEAALRVAALCAGGACALGLYARPSYEGMEVSSSPGLTLLWAFLLSTVVAGVVLTRGTTEAWLAARPTPGPRIALGALRTALVALTYVLALASAVMLVVLLTAPEDRPGGQELLGLLVLLPNIGALGLGIAWGAPLDGHFHGTGLTSESETFGYGQLAEAGGGWAVFGALAGGLVCALILGVLAARRSADRREHFLAAALFVLLVLTLVALAGASVEADFREVVETGGFGGTEGAETFTMNGRLGVAGAEMLLFTLLWSFGGAFAGPYLLRLLRLPMGGVGPGGPVGGGSGLGGGAGSHAGAAMGTQLDVPAQGAQPGGPHGVTSGGSGGGGVAPPPSRGPALKWAGLILAAFLVGGAATGGVLLLVQDGDGGKESAAKGSVQEAETEAEGDGKKPEERRPSDGRSSSPGSSASPTGPTDSGKDGPSVTPSAAGLPEGFVMVEDPEGFGVGVMDGWQRVTKGTQIDYEAPTGGDYLRIGIIEDAKVSSYDNFRTLEKQARKRDDYDRIELKENTFQGRPGARWEFTYTSDDSGNAIHAIDQAYVAEDGTEYSIYAESRAFPGDKGENPVFTTAVKTWREPRPEL</sequence>
<keyword evidence="2" id="KW-0472">Membrane</keyword>
<feature type="compositionally biased region" description="Gly residues" evidence="1">
    <location>
        <begin position="451"/>
        <end position="468"/>
    </location>
</feature>
<feature type="transmembrane region" description="Helical" evidence="2">
    <location>
        <begin position="169"/>
        <end position="189"/>
    </location>
</feature>
<evidence type="ECO:0000313" key="3">
    <source>
        <dbReference type="EMBL" id="MDJ1133772.1"/>
    </source>
</evidence>
<evidence type="ECO:0000256" key="1">
    <source>
        <dbReference type="SAM" id="MobiDB-lite"/>
    </source>
</evidence>
<feature type="transmembrane region" description="Helical" evidence="2">
    <location>
        <begin position="138"/>
        <end position="157"/>
    </location>
</feature>
<feature type="transmembrane region" description="Helical" evidence="2">
    <location>
        <begin position="299"/>
        <end position="318"/>
    </location>
</feature>
<feature type="transmembrane region" description="Helical" evidence="2">
    <location>
        <begin position="386"/>
        <end position="405"/>
    </location>
</feature>
<dbReference type="RefSeq" id="WP_274040438.1">
    <property type="nucleotide sequence ID" value="NZ_JANCPR020000016.1"/>
</dbReference>
<protein>
    <submittedName>
        <fullName evidence="3">Uncharacterized protein</fullName>
    </submittedName>
</protein>
<feature type="region of interest" description="Disordered" evidence="1">
    <location>
        <begin position="444"/>
        <end position="473"/>
    </location>
</feature>
<evidence type="ECO:0000313" key="4">
    <source>
        <dbReference type="Proteomes" id="UP001214441"/>
    </source>
</evidence>
<keyword evidence="4" id="KW-1185">Reference proteome</keyword>
<name>A0ABT6ZXI0_9ACTN</name>
<feature type="compositionally biased region" description="Low complexity" evidence="1">
    <location>
        <begin position="539"/>
        <end position="555"/>
    </location>
</feature>
<dbReference type="Proteomes" id="UP001214441">
    <property type="component" value="Unassembled WGS sequence"/>
</dbReference>
<feature type="transmembrane region" description="Helical" evidence="2">
    <location>
        <begin position="61"/>
        <end position="83"/>
    </location>
</feature>
<feature type="region of interest" description="Disordered" evidence="1">
    <location>
        <begin position="507"/>
        <end position="570"/>
    </location>
</feature>
<dbReference type="EMBL" id="JANCPR020000016">
    <property type="protein sequence ID" value="MDJ1133772.1"/>
    <property type="molecule type" value="Genomic_DNA"/>
</dbReference>
<organism evidence="3 4">
    <name type="scientific">Streptomyces iconiensis</name>
    <dbReference type="NCBI Taxonomy" id="1384038"/>
    <lineage>
        <taxon>Bacteria</taxon>
        <taxon>Bacillati</taxon>
        <taxon>Actinomycetota</taxon>
        <taxon>Actinomycetes</taxon>
        <taxon>Kitasatosporales</taxon>
        <taxon>Streptomycetaceae</taxon>
        <taxon>Streptomyces</taxon>
    </lineage>
</organism>
<feature type="transmembrane region" description="Helical" evidence="2">
    <location>
        <begin position="31"/>
        <end position="49"/>
    </location>
</feature>
<accession>A0ABT6ZXI0</accession>
<proteinExistence type="predicted"/>
<evidence type="ECO:0000256" key="2">
    <source>
        <dbReference type="SAM" id="Phobius"/>
    </source>
</evidence>
<feature type="transmembrane region" description="Helical" evidence="2">
    <location>
        <begin position="248"/>
        <end position="269"/>
    </location>
</feature>
<feature type="transmembrane region" description="Helical" evidence="2">
    <location>
        <begin position="330"/>
        <end position="351"/>
    </location>
</feature>
<feature type="transmembrane region" description="Helical" evidence="2">
    <location>
        <begin position="209"/>
        <end position="236"/>
    </location>
</feature>
<feature type="compositionally biased region" description="Basic and acidic residues" evidence="1">
    <location>
        <begin position="526"/>
        <end position="538"/>
    </location>
</feature>